<evidence type="ECO:0000313" key="8">
    <source>
        <dbReference type="EMBL" id="CAB4874630.1"/>
    </source>
</evidence>
<dbReference type="GO" id="GO:0005829">
    <property type="term" value="C:cytosol"/>
    <property type="evidence" value="ECO:0007669"/>
    <property type="project" value="TreeGrafter"/>
</dbReference>
<evidence type="ECO:0000259" key="7">
    <source>
        <dbReference type="Pfam" id="PF02769"/>
    </source>
</evidence>
<evidence type="ECO:0000259" key="6">
    <source>
        <dbReference type="Pfam" id="PF00586"/>
    </source>
</evidence>
<dbReference type="Pfam" id="PF02769">
    <property type="entry name" value="AIRS_C"/>
    <property type="match status" value="1"/>
</dbReference>
<dbReference type="GO" id="GO:0046084">
    <property type="term" value="P:adenine biosynthetic process"/>
    <property type="evidence" value="ECO:0007669"/>
    <property type="project" value="TreeGrafter"/>
</dbReference>
<dbReference type="EC" id="6.3.3.1" evidence="2"/>
<feature type="domain" description="PurM-like C-terminal" evidence="7">
    <location>
        <begin position="184"/>
        <end position="351"/>
    </location>
</feature>
<dbReference type="InterPro" id="IPR016188">
    <property type="entry name" value="PurM-like_N"/>
</dbReference>
<protein>
    <recommendedName>
        <fullName evidence="2">phosphoribosylformylglycinamidine cyclo-ligase</fullName>
        <ecNumber evidence="2">6.3.3.1</ecNumber>
    </recommendedName>
</protein>
<keyword evidence="3" id="KW-0436">Ligase</keyword>
<dbReference type="Gene3D" id="3.30.1330.10">
    <property type="entry name" value="PurM-like, N-terminal domain"/>
    <property type="match status" value="1"/>
</dbReference>
<dbReference type="UniPathway" id="UPA00074">
    <property type="reaction ID" value="UER00129"/>
</dbReference>
<accession>A0A6J7E0G7</accession>
<dbReference type="FunFam" id="3.30.1330.10:FF:000001">
    <property type="entry name" value="Phosphoribosylformylglycinamidine cyclo-ligase"/>
    <property type="match status" value="1"/>
</dbReference>
<dbReference type="InterPro" id="IPR036676">
    <property type="entry name" value="PurM-like_C_sf"/>
</dbReference>
<reference evidence="8" key="1">
    <citation type="submission" date="2020-05" db="EMBL/GenBank/DDBJ databases">
        <authorList>
            <person name="Chiriac C."/>
            <person name="Salcher M."/>
            <person name="Ghai R."/>
            <person name="Kavagutti S V."/>
        </authorList>
    </citation>
    <scope>NUCLEOTIDE SEQUENCE</scope>
</reference>
<dbReference type="GO" id="GO:0004637">
    <property type="term" value="F:phosphoribosylamine-glycine ligase activity"/>
    <property type="evidence" value="ECO:0007669"/>
    <property type="project" value="TreeGrafter"/>
</dbReference>
<evidence type="ECO:0000256" key="2">
    <source>
        <dbReference type="ARBA" id="ARBA00013047"/>
    </source>
</evidence>
<dbReference type="PANTHER" id="PTHR10520:SF12">
    <property type="entry name" value="TRIFUNCTIONAL PURINE BIOSYNTHETIC PROTEIN ADENOSINE-3"/>
    <property type="match status" value="1"/>
</dbReference>
<evidence type="ECO:0000256" key="3">
    <source>
        <dbReference type="ARBA" id="ARBA00022598"/>
    </source>
</evidence>
<dbReference type="InterPro" id="IPR036921">
    <property type="entry name" value="PurM-like_N_sf"/>
</dbReference>
<dbReference type="PANTHER" id="PTHR10520">
    <property type="entry name" value="TRIFUNCTIONAL PURINE BIOSYNTHETIC PROTEIN ADENOSINE-3-RELATED"/>
    <property type="match status" value="1"/>
</dbReference>
<dbReference type="EMBL" id="CAFBLN010000044">
    <property type="protein sequence ID" value="CAB4874630.1"/>
    <property type="molecule type" value="Genomic_DNA"/>
</dbReference>
<proteinExistence type="inferred from homology"/>
<name>A0A6J7E0G7_9ZZZZ</name>
<dbReference type="SUPFAM" id="SSF56042">
    <property type="entry name" value="PurM C-terminal domain-like"/>
    <property type="match status" value="1"/>
</dbReference>
<dbReference type="Gene3D" id="3.90.650.10">
    <property type="entry name" value="PurM-like C-terminal domain"/>
    <property type="match status" value="1"/>
</dbReference>
<keyword evidence="5" id="KW-0067">ATP-binding</keyword>
<dbReference type="HAMAP" id="MF_00741">
    <property type="entry name" value="AIRS"/>
    <property type="match status" value="1"/>
</dbReference>
<dbReference type="InterPro" id="IPR004733">
    <property type="entry name" value="PurM_cligase"/>
</dbReference>
<evidence type="ECO:0000256" key="4">
    <source>
        <dbReference type="ARBA" id="ARBA00022741"/>
    </source>
</evidence>
<dbReference type="GO" id="GO:0004641">
    <property type="term" value="F:phosphoribosylformylglycinamidine cyclo-ligase activity"/>
    <property type="evidence" value="ECO:0007669"/>
    <property type="project" value="UniProtKB-EC"/>
</dbReference>
<dbReference type="NCBIfam" id="TIGR00878">
    <property type="entry name" value="purM"/>
    <property type="match status" value="1"/>
</dbReference>
<dbReference type="GO" id="GO:0005524">
    <property type="term" value="F:ATP binding"/>
    <property type="evidence" value="ECO:0007669"/>
    <property type="project" value="UniProtKB-KW"/>
</dbReference>
<dbReference type="Pfam" id="PF00586">
    <property type="entry name" value="AIRS"/>
    <property type="match status" value="1"/>
</dbReference>
<gene>
    <name evidence="8" type="ORF">UFOPK3381_01005</name>
</gene>
<keyword evidence="4" id="KW-0547">Nucleotide-binding</keyword>
<evidence type="ECO:0000256" key="5">
    <source>
        <dbReference type="ARBA" id="ARBA00022840"/>
    </source>
</evidence>
<dbReference type="AlphaFoldDB" id="A0A6J7E0G7"/>
<sequence>MSRLLDQPAGGQTYAAAGVDIAAGDEAVERIKSVVASTNRPGVMGSIGGFGGAFHLGATGLTNPVLISSADGVGTKLHVARLANRFSTIGHDLVAMLVDDLVCVGAEPMFLLDIITVGRLVPSRIEEIVTSIADGCRVAGCALIGGETAEHGGVMHPDDIDVAGFAVGALEEGTEMGPHRVLKGDLLIGLASPGIRSNGYTLARSVLLDDEGRLNEPAWPGASVTVADELLRPSVIYAPAVLAVRRALGADLHAAAHITGGGIVGNVPRMLPEHLDAHIDLETFETPEIFFEIQRRGQVSSDEMLRVFNCGLGMTLAVASHQADAALAAIATCGITASVVGSVKRGNQGVVVA</sequence>
<feature type="domain" description="PurM-like N-terminal" evidence="6">
    <location>
        <begin position="65"/>
        <end position="169"/>
    </location>
</feature>
<comment type="pathway">
    <text evidence="1">Purine metabolism; IMP biosynthesis via de novo pathway; 5-amino-1-(5-phospho-D-ribosyl)imidazole from N(2)-formyl-N(1)-(5-phospho-D-ribosyl)glycinamide: step 2/2.</text>
</comment>
<dbReference type="CDD" id="cd02196">
    <property type="entry name" value="PurM"/>
    <property type="match status" value="1"/>
</dbReference>
<evidence type="ECO:0000256" key="1">
    <source>
        <dbReference type="ARBA" id="ARBA00004686"/>
    </source>
</evidence>
<organism evidence="8">
    <name type="scientific">freshwater metagenome</name>
    <dbReference type="NCBI Taxonomy" id="449393"/>
    <lineage>
        <taxon>unclassified sequences</taxon>
        <taxon>metagenomes</taxon>
        <taxon>ecological metagenomes</taxon>
    </lineage>
</organism>
<dbReference type="SUPFAM" id="SSF55326">
    <property type="entry name" value="PurM N-terminal domain-like"/>
    <property type="match status" value="1"/>
</dbReference>
<dbReference type="InterPro" id="IPR010918">
    <property type="entry name" value="PurM-like_C_dom"/>
</dbReference>
<dbReference type="GO" id="GO:0006189">
    <property type="term" value="P:'de novo' IMP biosynthetic process"/>
    <property type="evidence" value="ECO:0007669"/>
    <property type="project" value="UniProtKB-UniPathway"/>
</dbReference>